<comment type="subcellular location">
    <subcellularLocation>
        <location evidence="1">Nucleus</location>
    </subcellularLocation>
</comment>
<sequence>MRSLRVADASLERRRSRERVRKYDRSSKSEKVVRESSHESLPSSGRERQFVEPRASCRTLCVRKLPLSLDSDAVQEYLHNEFSPYGNVEIQVVKISGQRVALINFARPSEARNAFKSKQKARIHDRLLSVEMWEESESYSLDTDPRTAYSSYYRHRDVNEIDLLIDGGSRSRRTSEQEDDSSRRGRARASRNLRPDRSRSPIPSQREPERQSNPRIKRRQEPSELEENDPKATRTLFVGSLEPDITDGEVRDTFERFGFVEQIDVKRPNTSHAYAFVRFANVDMALQAKAKMSGKSVRSFHCKIGFGKPIVSRYIYISGLDNWASREELERFLLCFGTLLNFEWHSRKNYAVVAYQTPEIAEEASKQLKLLSFRRPEYRLIVDFIDPEGRELTTDHANSQADQLRTPLLPFSNPPFQLRPDIVSATLGRHVNASNFRFPLPFPNPFAPGFDPLFQSQMMRTSATDSGPILGPSLLPTCINSDLSEPPENHSRRRHLRDHPTHRQGPPHGRRYAKQSRYRPISPIDNLLRPDLGRLGSMDPVLSAIVSMPDLDAFLGPAIWNGQIFVKKSVFKFRCLHAVGDPKIGQNFIRDPLEEIERQKRQTVNFQLPHQAIIDASWMVEAVHRINLAISADPPTFSVLLALPWEDELTKNSATPPPSGSAEKNVGEETVTTSDVEKIMEDHKERPLTCLVSYLRLKQRAALLTLLPVGTAEKLAVSVNYKILLFTPSSFSLSLLKFSAPRLNSELAFVDDFLVMLVLKI</sequence>
<dbReference type="Gene3D" id="2.40.290.10">
    <property type="match status" value="1"/>
</dbReference>
<evidence type="ECO:0000256" key="5">
    <source>
        <dbReference type="ARBA" id="ARBA00023242"/>
    </source>
</evidence>
<accession>A0A0X3NVA4</accession>
<feature type="domain" description="RRM" evidence="8">
    <location>
        <begin position="313"/>
        <end position="399"/>
    </location>
</feature>
<organism evidence="10">
    <name type="scientific">Schistocephalus solidus</name>
    <name type="common">Tapeworm</name>
    <dbReference type="NCBI Taxonomy" id="70667"/>
    <lineage>
        <taxon>Eukaryota</taxon>
        <taxon>Metazoa</taxon>
        <taxon>Spiralia</taxon>
        <taxon>Lophotrochozoa</taxon>
        <taxon>Platyhelminthes</taxon>
        <taxon>Cestoda</taxon>
        <taxon>Eucestoda</taxon>
        <taxon>Diphyllobothriidea</taxon>
        <taxon>Diphyllobothriidae</taxon>
        <taxon>Schistocephalus</taxon>
    </lineage>
</organism>
<dbReference type="SUPFAM" id="SSF100939">
    <property type="entry name" value="SPOC domain-like"/>
    <property type="match status" value="1"/>
</dbReference>
<dbReference type="CDD" id="cd21539">
    <property type="entry name" value="SPOC_Spen"/>
    <property type="match status" value="1"/>
</dbReference>
<gene>
    <name evidence="10" type="primary">RBM15</name>
    <name evidence="11" type="ORF">SSLN_LOCUS491</name>
    <name evidence="10" type="ORF">TR162562</name>
</gene>
<dbReference type="STRING" id="70667.A0A0X3NVA4"/>
<keyword evidence="4 6" id="KW-0694">RNA-binding</keyword>
<dbReference type="InterPro" id="IPR035979">
    <property type="entry name" value="RBD_domain_sf"/>
</dbReference>
<dbReference type="PROSITE" id="PS50917">
    <property type="entry name" value="SPOC"/>
    <property type="match status" value="1"/>
</dbReference>
<dbReference type="Gene3D" id="3.30.70.330">
    <property type="match status" value="3"/>
</dbReference>
<keyword evidence="5" id="KW-0539">Nucleus</keyword>
<feature type="region of interest" description="Disordered" evidence="7">
    <location>
        <begin position="1"/>
        <end position="48"/>
    </location>
</feature>
<dbReference type="Pfam" id="PF00076">
    <property type="entry name" value="RRM_1"/>
    <property type="match status" value="2"/>
</dbReference>
<feature type="compositionally biased region" description="Basic and acidic residues" evidence="7">
    <location>
        <begin position="173"/>
        <end position="183"/>
    </location>
</feature>
<dbReference type="PANTHER" id="PTHR23189">
    <property type="entry name" value="RNA RECOGNITION MOTIF-CONTAINING"/>
    <property type="match status" value="1"/>
</dbReference>
<evidence type="ECO:0000313" key="11">
    <source>
        <dbReference type="EMBL" id="VDL85691.1"/>
    </source>
</evidence>
<dbReference type="EMBL" id="UYSU01000364">
    <property type="protein sequence ID" value="VDL85691.1"/>
    <property type="molecule type" value="Genomic_DNA"/>
</dbReference>
<evidence type="ECO:0000256" key="4">
    <source>
        <dbReference type="ARBA" id="ARBA00022884"/>
    </source>
</evidence>
<evidence type="ECO:0000256" key="3">
    <source>
        <dbReference type="ARBA" id="ARBA00022553"/>
    </source>
</evidence>
<evidence type="ECO:0000313" key="10">
    <source>
        <dbReference type="EMBL" id="JAP43283.1"/>
    </source>
</evidence>
<reference evidence="11 12" key="3">
    <citation type="submission" date="2018-11" db="EMBL/GenBank/DDBJ databases">
        <authorList>
            <consortium name="Pathogen Informatics"/>
        </authorList>
    </citation>
    <scope>NUCLEOTIDE SEQUENCE [LARGE SCALE GENOMIC DNA]</scope>
    <source>
        <strain evidence="11 12">NST_G2</strain>
    </source>
</reference>
<evidence type="ECO:0000313" key="13">
    <source>
        <dbReference type="WBParaSite" id="SSLN_0000051401-mRNA-1"/>
    </source>
</evidence>
<dbReference type="GO" id="GO:0003723">
    <property type="term" value="F:RNA binding"/>
    <property type="evidence" value="ECO:0007669"/>
    <property type="project" value="UniProtKB-UniRule"/>
</dbReference>
<feature type="domain" description="SPOC" evidence="9">
    <location>
        <begin position="549"/>
        <end position="761"/>
    </location>
</feature>
<dbReference type="Proteomes" id="UP000275846">
    <property type="component" value="Unassembled WGS sequence"/>
</dbReference>
<feature type="compositionally biased region" description="Basic residues" evidence="7">
    <location>
        <begin position="491"/>
        <end position="502"/>
    </location>
</feature>
<evidence type="ECO:0000256" key="7">
    <source>
        <dbReference type="SAM" id="MobiDB-lite"/>
    </source>
</evidence>
<dbReference type="AlphaFoldDB" id="A0A0X3NVA4"/>
<dbReference type="OrthoDB" id="10050565at2759"/>
<keyword evidence="3" id="KW-0597">Phosphoprotein</keyword>
<dbReference type="PROSITE" id="PS50102">
    <property type="entry name" value="RRM"/>
    <property type="match status" value="3"/>
</dbReference>
<dbReference type="InterPro" id="IPR012677">
    <property type="entry name" value="Nucleotide-bd_a/b_plait_sf"/>
</dbReference>
<dbReference type="GO" id="GO:0005634">
    <property type="term" value="C:nucleus"/>
    <property type="evidence" value="ECO:0007669"/>
    <property type="project" value="UniProtKB-SubCell"/>
</dbReference>
<reference evidence="13" key="2">
    <citation type="submission" date="2016-06" db="UniProtKB">
        <authorList>
            <consortium name="WormBaseParasite"/>
        </authorList>
    </citation>
    <scope>IDENTIFICATION</scope>
</reference>
<evidence type="ECO:0000313" key="12">
    <source>
        <dbReference type="Proteomes" id="UP000275846"/>
    </source>
</evidence>
<name>A0A0X3NVA4_SCHSO</name>
<dbReference type="SMART" id="SM00360">
    <property type="entry name" value="RRM"/>
    <property type="match status" value="3"/>
</dbReference>
<dbReference type="InterPro" id="IPR016194">
    <property type="entry name" value="SPOC-like_C_dom_sf"/>
</dbReference>
<protein>
    <submittedName>
        <fullName evidence="10 13">Putative RNA-binding protein 15</fullName>
    </submittedName>
</protein>
<feature type="domain" description="RRM" evidence="8">
    <location>
        <begin position="58"/>
        <end position="135"/>
    </location>
</feature>
<feature type="region of interest" description="Disordered" evidence="7">
    <location>
        <begin position="481"/>
        <end position="516"/>
    </location>
</feature>
<dbReference type="SUPFAM" id="SSF54928">
    <property type="entry name" value="RNA-binding domain, RBD"/>
    <property type="match status" value="2"/>
</dbReference>
<evidence type="ECO:0000259" key="8">
    <source>
        <dbReference type="PROSITE" id="PS50102"/>
    </source>
</evidence>
<proteinExistence type="inferred from homology"/>
<reference evidence="10" key="1">
    <citation type="submission" date="2016-01" db="EMBL/GenBank/DDBJ databases">
        <title>Reference transcriptome for the parasite Schistocephalus solidus: insights into the molecular evolution of parasitism.</title>
        <authorList>
            <person name="Hebert F.O."/>
            <person name="Grambauer S."/>
            <person name="Barber I."/>
            <person name="Landry C.R."/>
            <person name="Aubin-Horth N."/>
        </authorList>
    </citation>
    <scope>NUCLEOTIDE SEQUENCE</scope>
</reference>
<keyword evidence="12" id="KW-1185">Reference proteome</keyword>
<feature type="region of interest" description="Disordered" evidence="7">
    <location>
        <begin position="652"/>
        <end position="671"/>
    </location>
</feature>
<evidence type="ECO:0000256" key="1">
    <source>
        <dbReference type="ARBA" id="ARBA00004123"/>
    </source>
</evidence>
<comment type="similarity">
    <text evidence="2">Belongs to the RRM Spen family.</text>
</comment>
<feature type="compositionally biased region" description="Basic and acidic residues" evidence="7">
    <location>
        <begin position="10"/>
        <end position="38"/>
    </location>
</feature>
<feature type="region of interest" description="Disordered" evidence="7">
    <location>
        <begin position="166"/>
        <end position="233"/>
    </location>
</feature>
<dbReference type="EMBL" id="GEEE01019942">
    <property type="protein sequence ID" value="JAP43283.1"/>
    <property type="molecule type" value="Transcribed_RNA"/>
</dbReference>
<evidence type="ECO:0000256" key="2">
    <source>
        <dbReference type="ARBA" id="ARBA00005387"/>
    </source>
</evidence>
<feature type="domain" description="RRM" evidence="8">
    <location>
        <begin position="234"/>
        <end position="309"/>
    </location>
</feature>
<dbReference type="WBParaSite" id="SSLN_0000051401-mRNA-1">
    <property type="protein sequence ID" value="SSLN_0000051401-mRNA-1"/>
    <property type="gene ID" value="SSLN_0000051401"/>
</dbReference>
<evidence type="ECO:0000256" key="6">
    <source>
        <dbReference type="PROSITE-ProRule" id="PRU00176"/>
    </source>
</evidence>
<dbReference type="InterPro" id="IPR000504">
    <property type="entry name" value="RRM_dom"/>
</dbReference>
<dbReference type="InterPro" id="IPR010912">
    <property type="entry name" value="SPOC_met"/>
</dbReference>
<evidence type="ECO:0000259" key="9">
    <source>
        <dbReference type="PROSITE" id="PS50917"/>
    </source>
</evidence>